<protein>
    <submittedName>
        <fullName evidence="2">ComEC/Rec2 family competence protein</fullName>
    </submittedName>
</protein>
<dbReference type="SMART" id="SM00849">
    <property type="entry name" value="Lactamase_B"/>
    <property type="match status" value="1"/>
</dbReference>
<evidence type="ECO:0000313" key="2">
    <source>
        <dbReference type="EMBL" id="MFD2616528.1"/>
    </source>
</evidence>
<dbReference type="PANTHER" id="PTHR30619:SF7">
    <property type="entry name" value="BETA-LACTAMASE DOMAIN PROTEIN"/>
    <property type="match status" value="1"/>
</dbReference>
<gene>
    <name evidence="2" type="ORF">ACFSTF_04275</name>
</gene>
<comment type="caution">
    <text evidence="2">The sequence shown here is derived from an EMBL/GenBank/DDBJ whole genome shotgun (WGS) entry which is preliminary data.</text>
</comment>
<dbReference type="SUPFAM" id="SSF56281">
    <property type="entry name" value="Metallo-hydrolase/oxidoreductase"/>
    <property type="match status" value="1"/>
</dbReference>
<dbReference type="InterPro" id="IPR052159">
    <property type="entry name" value="Competence_DNA_uptake"/>
</dbReference>
<dbReference type="EMBL" id="JBHUMR010000007">
    <property type="protein sequence ID" value="MFD2616528.1"/>
    <property type="molecule type" value="Genomic_DNA"/>
</dbReference>
<dbReference type="RefSeq" id="WP_141191227.1">
    <property type="nucleotide sequence ID" value="NZ_JBHUMR010000007.1"/>
</dbReference>
<evidence type="ECO:0000313" key="3">
    <source>
        <dbReference type="Proteomes" id="UP001597458"/>
    </source>
</evidence>
<accession>A0ABW5PNU6</accession>
<proteinExistence type="predicted"/>
<dbReference type="PANTHER" id="PTHR30619">
    <property type="entry name" value="DNA INTERNALIZATION/COMPETENCE PROTEIN COMEC/REC2"/>
    <property type="match status" value="1"/>
</dbReference>
<dbReference type="Proteomes" id="UP001597458">
    <property type="component" value="Unassembled WGS sequence"/>
</dbReference>
<organism evidence="2 3">
    <name type="scientific">Terrilactibacillus laevilacticus</name>
    <dbReference type="NCBI Taxonomy" id="1380157"/>
    <lineage>
        <taxon>Bacteria</taxon>
        <taxon>Bacillati</taxon>
        <taxon>Bacillota</taxon>
        <taxon>Bacilli</taxon>
        <taxon>Bacillales</taxon>
        <taxon>Bacillaceae</taxon>
        <taxon>Terrilactibacillus</taxon>
    </lineage>
</organism>
<sequence>MKLQKILISLFLLFSLLVIPQASFAISNLTVHFINVGQGDSALIKTPSGENFLIDGGKKSQGSTVINYLKKQKVKTLNAIIATHPDADHIGGLEQVIRYFNVKSVYAPKVSNNTITYKNFLLAVKKKHLTIKTAKTGVTIPIKDKKTSAKFIAPVRSYSKSDTNNWSGVLLLKHNKKSFLFTGDAEKASENDMLSKRLVPDIDVLKVGHHGSKYSSNTNFLKKARPNYAIISVGKNSYGHPTSDVLKRLNSVHAKIYRTDKSHNIIVTSTGTKLSIRTVK</sequence>
<dbReference type="CDD" id="cd07731">
    <property type="entry name" value="ComA-like_MBL-fold"/>
    <property type="match status" value="1"/>
</dbReference>
<dbReference type="InterPro" id="IPR035681">
    <property type="entry name" value="ComA-like_MBL"/>
</dbReference>
<dbReference type="Gene3D" id="3.60.15.10">
    <property type="entry name" value="Ribonuclease Z/Hydroxyacylglutathione hydrolase-like"/>
    <property type="match status" value="1"/>
</dbReference>
<name>A0ABW5PNU6_9BACI</name>
<dbReference type="Pfam" id="PF00753">
    <property type="entry name" value="Lactamase_B"/>
    <property type="match status" value="1"/>
</dbReference>
<dbReference type="InterPro" id="IPR001279">
    <property type="entry name" value="Metallo-B-lactamas"/>
</dbReference>
<reference evidence="3" key="1">
    <citation type="journal article" date="2019" name="Int. J. Syst. Evol. Microbiol.">
        <title>The Global Catalogue of Microorganisms (GCM) 10K type strain sequencing project: providing services to taxonomists for standard genome sequencing and annotation.</title>
        <authorList>
            <consortium name="The Broad Institute Genomics Platform"/>
            <consortium name="The Broad Institute Genome Sequencing Center for Infectious Disease"/>
            <person name="Wu L."/>
            <person name="Ma J."/>
        </authorList>
    </citation>
    <scope>NUCLEOTIDE SEQUENCE [LARGE SCALE GENOMIC DNA]</scope>
    <source>
        <strain evidence="3">TISTR 2241</strain>
    </source>
</reference>
<evidence type="ECO:0000259" key="1">
    <source>
        <dbReference type="SMART" id="SM00849"/>
    </source>
</evidence>
<feature type="domain" description="Metallo-beta-lactamase" evidence="1">
    <location>
        <begin position="38"/>
        <end position="235"/>
    </location>
</feature>
<dbReference type="InterPro" id="IPR036866">
    <property type="entry name" value="RibonucZ/Hydroxyglut_hydro"/>
</dbReference>
<keyword evidence="3" id="KW-1185">Reference proteome</keyword>